<organism evidence="2 3">
    <name type="scientific">Paeniglutamicibacter antarcticus</name>
    <dbReference type="NCBI Taxonomy" id="494023"/>
    <lineage>
        <taxon>Bacteria</taxon>
        <taxon>Bacillati</taxon>
        <taxon>Actinomycetota</taxon>
        <taxon>Actinomycetes</taxon>
        <taxon>Micrococcales</taxon>
        <taxon>Micrococcaceae</taxon>
        <taxon>Paeniglutamicibacter</taxon>
    </lineage>
</organism>
<comment type="caution">
    <text evidence="2">The sequence shown here is derived from an EMBL/GenBank/DDBJ whole genome shotgun (WGS) entry which is preliminary data.</text>
</comment>
<feature type="region of interest" description="Disordered" evidence="1">
    <location>
        <begin position="1"/>
        <end position="22"/>
    </location>
</feature>
<keyword evidence="3" id="KW-1185">Reference proteome</keyword>
<protein>
    <submittedName>
        <fullName evidence="2">Uncharacterized protein</fullName>
    </submittedName>
</protein>
<evidence type="ECO:0000256" key="1">
    <source>
        <dbReference type="SAM" id="MobiDB-lite"/>
    </source>
</evidence>
<name>A0ABP9TM01_9MICC</name>
<evidence type="ECO:0000313" key="2">
    <source>
        <dbReference type="EMBL" id="GAA5227676.1"/>
    </source>
</evidence>
<evidence type="ECO:0000313" key="3">
    <source>
        <dbReference type="Proteomes" id="UP001501257"/>
    </source>
</evidence>
<reference evidence="3" key="1">
    <citation type="journal article" date="2019" name="Int. J. Syst. Evol. Microbiol.">
        <title>The Global Catalogue of Microorganisms (GCM) 10K type strain sequencing project: providing services to taxonomists for standard genome sequencing and annotation.</title>
        <authorList>
            <consortium name="The Broad Institute Genomics Platform"/>
            <consortium name="The Broad Institute Genome Sequencing Center for Infectious Disease"/>
            <person name="Wu L."/>
            <person name="Ma J."/>
        </authorList>
    </citation>
    <scope>NUCLEOTIDE SEQUENCE [LARGE SCALE GENOMIC DNA]</scope>
    <source>
        <strain evidence="3">JCM 18952</strain>
    </source>
</reference>
<proteinExistence type="predicted"/>
<accession>A0ABP9TM01</accession>
<dbReference type="Proteomes" id="UP001501257">
    <property type="component" value="Unassembled WGS sequence"/>
</dbReference>
<sequence length="77" mass="8284">MPQEHETGDGSAKQEDKHARDHKIMTLAASQKSGISDTDLQVAVIVGSGGTTRYALLRCRVRKGGTRTVQGSLPYSE</sequence>
<dbReference type="EMBL" id="BAABLK010000033">
    <property type="protein sequence ID" value="GAA5227676.1"/>
    <property type="molecule type" value="Genomic_DNA"/>
</dbReference>
<gene>
    <name evidence="2" type="ORF">GCM10025778_22090</name>
</gene>